<evidence type="ECO:0000256" key="9">
    <source>
        <dbReference type="SAM" id="MobiDB-lite"/>
    </source>
</evidence>
<dbReference type="EMBL" id="CWKI01000007">
    <property type="protein sequence ID" value="CTR07981.1"/>
    <property type="molecule type" value="Genomic_DNA"/>
</dbReference>
<comment type="catalytic activity">
    <reaction evidence="1">
        <text>Random hydrolysis of (1-&gt;4)-beta-D-mannosidic linkages in mannans, galactomannans and glucomannans.</text>
        <dbReference type="EC" id="3.2.1.78"/>
    </reaction>
</comment>
<dbReference type="Proteomes" id="UP000199069">
    <property type="component" value="Unassembled WGS sequence"/>
</dbReference>
<dbReference type="STRING" id="5286.A0A0K3CLA4"/>
<dbReference type="Gene3D" id="3.20.20.80">
    <property type="entry name" value="Glycosidases"/>
    <property type="match status" value="1"/>
</dbReference>
<keyword evidence="6" id="KW-0732">Signal</keyword>
<evidence type="ECO:0000256" key="5">
    <source>
        <dbReference type="ARBA" id="ARBA00022525"/>
    </source>
</evidence>
<dbReference type="GO" id="GO:0016985">
    <property type="term" value="F:mannan endo-1,4-beta-mannosidase activity"/>
    <property type="evidence" value="ECO:0007669"/>
    <property type="project" value="UniProtKB-EC"/>
</dbReference>
<dbReference type="GO" id="GO:0005576">
    <property type="term" value="C:extracellular region"/>
    <property type="evidence" value="ECO:0007669"/>
    <property type="project" value="UniProtKB-SubCell"/>
</dbReference>
<reference evidence="11 12" key="1">
    <citation type="submission" date="2015-07" db="EMBL/GenBank/DDBJ databases">
        <authorList>
            <person name="Cajimat M.N.B."/>
            <person name="Milazzo M.L."/>
            <person name="Fulhorst C.F."/>
        </authorList>
    </citation>
    <scope>NUCLEOTIDE SEQUENCE [LARGE SCALE GENOMIC DNA]</scope>
    <source>
        <strain evidence="11">Single colony</strain>
    </source>
</reference>
<dbReference type="SUPFAM" id="SSF51445">
    <property type="entry name" value="(Trans)glycosidases"/>
    <property type="match status" value="1"/>
</dbReference>
<comment type="subcellular location">
    <subcellularLocation>
        <location evidence="2">Secreted</location>
    </subcellularLocation>
</comment>
<gene>
    <name evidence="11" type="primary">FGENESH: predicted gene_7.227</name>
    <name evidence="11" type="ORF">BN2166_0038420</name>
</gene>
<dbReference type="OMA" id="NEEAFQC"/>
<feature type="region of interest" description="Disordered" evidence="9">
    <location>
        <begin position="1"/>
        <end position="32"/>
    </location>
</feature>
<keyword evidence="5" id="KW-0964">Secreted</keyword>
<evidence type="ECO:0000256" key="7">
    <source>
        <dbReference type="ARBA" id="ARBA00022801"/>
    </source>
</evidence>
<evidence type="ECO:0000313" key="12">
    <source>
        <dbReference type="Proteomes" id="UP000199069"/>
    </source>
</evidence>
<accession>A0A0K3CLA4</accession>
<keyword evidence="8" id="KW-0326">Glycosidase</keyword>
<organism evidence="11 12">
    <name type="scientific">Rhodotorula toruloides</name>
    <name type="common">Yeast</name>
    <name type="synonym">Rhodosporidium toruloides</name>
    <dbReference type="NCBI Taxonomy" id="5286"/>
    <lineage>
        <taxon>Eukaryota</taxon>
        <taxon>Fungi</taxon>
        <taxon>Dikarya</taxon>
        <taxon>Basidiomycota</taxon>
        <taxon>Pucciniomycotina</taxon>
        <taxon>Microbotryomycetes</taxon>
        <taxon>Sporidiobolales</taxon>
        <taxon>Sporidiobolaceae</taxon>
        <taxon>Rhodotorula</taxon>
    </lineage>
</organism>
<feature type="domain" description="Glycoside hydrolase family 5" evidence="10">
    <location>
        <begin position="214"/>
        <end position="320"/>
    </location>
</feature>
<evidence type="ECO:0000256" key="4">
    <source>
        <dbReference type="ARBA" id="ARBA00012706"/>
    </source>
</evidence>
<evidence type="ECO:0000256" key="8">
    <source>
        <dbReference type="ARBA" id="ARBA00023295"/>
    </source>
</evidence>
<evidence type="ECO:0000256" key="3">
    <source>
        <dbReference type="ARBA" id="ARBA00005641"/>
    </source>
</evidence>
<dbReference type="PANTHER" id="PTHR31451:SF39">
    <property type="entry name" value="MANNAN ENDO-1,4-BETA-MANNOSIDASE 1"/>
    <property type="match status" value="1"/>
</dbReference>
<evidence type="ECO:0000313" key="11">
    <source>
        <dbReference type="EMBL" id="CTR07981.1"/>
    </source>
</evidence>
<proteinExistence type="inferred from homology"/>
<dbReference type="Pfam" id="PF26410">
    <property type="entry name" value="GH5_mannosidase"/>
    <property type="match status" value="1"/>
</dbReference>
<sequence>MGACHSKTAHPAEQDSPAAPAPAGSRAAPHAPQARFAMANSHVSRSDQFVERRGSDLYLGGQKFRFASLNAPELLDGDVNGPFEVRDTFAALAAEGAFGTAVTRTYTLRIKSKNIGRGHINGWSNQWNDWMWDTGRLKEMDLVLAEAAKAGVKLIIPIVNQDTGEERVRFCLAQAQRLTSSCFENSSNWVGSTADLTRYRYGLGSNDEARRIDWWTDHTMIESFKLIIDFLVNRVNSINGRRYGDDPTILAWETGNEMNHMGMRPAPASWTLVVAKHLKSRAPRTLVMDGSFARNDDPERCYQKEVLESEDVDIVSYHYYGNGEIRRVRKDCEIAKRHNKVFVAGEFGFFSKADDYASFMSAVDSAGGAGSFAWSLRPHSAGGGHKTHGEGDGHWSYHIPGWKDSPHHEFDAREASIVAAIRTASFKINGQKPPSRFPVPPAPSKPWTIPARGGPAVCFAGAAWAHRYQVIVRSASGAGGEQVKEVKDHTKEGEFFVDLGREVQSCGGQGGVHVTVRGISVDGMAGDESEALSL</sequence>
<name>A0A0K3CLA4_RHOTO</name>
<dbReference type="PANTHER" id="PTHR31451">
    <property type="match status" value="1"/>
</dbReference>
<dbReference type="EC" id="3.2.1.78" evidence="4"/>
<feature type="compositionally biased region" description="Low complexity" evidence="9">
    <location>
        <begin position="17"/>
        <end position="32"/>
    </location>
</feature>
<comment type="similarity">
    <text evidence="3">Belongs to the glycosyl hydrolase 5 (cellulase A) family.</text>
</comment>
<keyword evidence="12" id="KW-1185">Reference proteome</keyword>
<dbReference type="InterPro" id="IPR017853">
    <property type="entry name" value="GH"/>
</dbReference>
<dbReference type="AlphaFoldDB" id="A0A0K3CLA4"/>
<protein>
    <recommendedName>
        <fullName evidence="4">mannan endo-1,4-beta-mannosidase</fullName>
        <ecNumber evidence="4">3.2.1.78</ecNumber>
    </recommendedName>
</protein>
<evidence type="ECO:0000259" key="10">
    <source>
        <dbReference type="Pfam" id="PF26410"/>
    </source>
</evidence>
<dbReference type="InterPro" id="IPR001547">
    <property type="entry name" value="Glyco_hydro_5"/>
</dbReference>
<evidence type="ECO:0000256" key="1">
    <source>
        <dbReference type="ARBA" id="ARBA00001678"/>
    </source>
</evidence>
<keyword evidence="7 11" id="KW-0378">Hydrolase</keyword>
<evidence type="ECO:0000256" key="6">
    <source>
        <dbReference type="ARBA" id="ARBA00022729"/>
    </source>
</evidence>
<dbReference type="InterPro" id="IPR045053">
    <property type="entry name" value="MAN-like"/>
</dbReference>
<evidence type="ECO:0000256" key="2">
    <source>
        <dbReference type="ARBA" id="ARBA00004613"/>
    </source>
</evidence>